<dbReference type="AlphaFoldDB" id="S6AS99"/>
<reference evidence="4 5" key="1">
    <citation type="journal article" date="2013" name="Genome Announc.">
        <title>Complete Genome Sequence of the Carbazole Degrader Pseudomonas resinovorans Strain CA10 (NBRC 106553).</title>
        <authorList>
            <person name="Shintani M."/>
            <person name="Hosoyama A."/>
            <person name="Ohji S."/>
            <person name="Tsuchikane K."/>
            <person name="Takarada H."/>
            <person name="Yamazoe A."/>
            <person name="Fujita N."/>
            <person name="Nojiri H."/>
        </authorList>
    </citation>
    <scope>NUCLEOTIDE SEQUENCE [LARGE SCALE GENOMIC DNA]</scope>
    <source>
        <strain evidence="4 5">NBRC 106553</strain>
    </source>
</reference>
<name>S6AS99_METRE</name>
<dbReference type="GO" id="GO:0046872">
    <property type="term" value="F:metal ion binding"/>
    <property type="evidence" value="ECO:0007669"/>
    <property type="project" value="UniProtKB-KW"/>
</dbReference>
<dbReference type="HOGENOM" id="CLU_050131_4_2_6"/>
<evidence type="ECO:0000313" key="4">
    <source>
        <dbReference type="EMBL" id="BAN48898.1"/>
    </source>
</evidence>
<dbReference type="KEGG" id="pre:PCA10_31660"/>
<keyword evidence="2" id="KW-0479">Metal-binding</keyword>
<dbReference type="RefSeq" id="WP_016493044.1">
    <property type="nucleotide sequence ID" value="NC_021499.1"/>
</dbReference>
<dbReference type="STRING" id="1245471.PCA10_31660"/>
<comment type="similarity">
    <text evidence="1">Belongs to the SCO1/2 family.</text>
</comment>
<keyword evidence="2" id="KW-0186">Copper</keyword>
<feature type="disulfide bond" description="Redox-active" evidence="3">
    <location>
        <begin position="75"/>
        <end position="79"/>
    </location>
</feature>
<dbReference type="EMBL" id="AP013068">
    <property type="protein sequence ID" value="BAN48898.1"/>
    <property type="molecule type" value="Genomic_DNA"/>
</dbReference>
<feature type="binding site" evidence="2">
    <location>
        <position position="75"/>
    </location>
    <ligand>
        <name>Cu cation</name>
        <dbReference type="ChEBI" id="CHEBI:23378"/>
    </ligand>
</feature>
<organism evidence="4 5">
    <name type="scientific">Metapseudomonas resinovorans NBRC 106553</name>
    <dbReference type="NCBI Taxonomy" id="1245471"/>
    <lineage>
        <taxon>Bacteria</taxon>
        <taxon>Pseudomonadati</taxon>
        <taxon>Pseudomonadota</taxon>
        <taxon>Gammaproteobacteria</taxon>
        <taxon>Pseudomonadales</taxon>
        <taxon>Pseudomonadaceae</taxon>
        <taxon>Metapseudomonas</taxon>
    </lineage>
</organism>
<dbReference type="InterPro" id="IPR036249">
    <property type="entry name" value="Thioredoxin-like_sf"/>
</dbReference>
<evidence type="ECO:0000256" key="2">
    <source>
        <dbReference type="PIRSR" id="PIRSR603782-1"/>
    </source>
</evidence>
<accession>S6AS99</accession>
<dbReference type="Gene3D" id="3.40.30.10">
    <property type="entry name" value="Glutaredoxin"/>
    <property type="match status" value="1"/>
</dbReference>
<feature type="binding site" evidence="2">
    <location>
        <position position="79"/>
    </location>
    <ligand>
        <name>Cu cation</name>
        <dbReference type="ChEBI" id="CHEBI:23378"/>
    </ligand>
</feature>
<proteinExistence type="inferred from homology"/>
<keyword evidence="3" id="KW-1015">Disulfide bond</keyword>
<dbReference type="Proteomes" id="UP000015503">
    <property type="component" value="Chromosome"/>
</dbReference>
<evidence type="ECO:0000313" key="5">
    <source>
        <dbReference type="Proteomes" id="UP000015503"/>
    </source>
</evidence>
<dbReference type="PANTHER" id="PTHR12151">
    <property type="entry name" value="ELECTRON TRANSPORT PROTIN SCO1/SENC FAMILY MEMBER"/>
    <property type="match status" value="1"/>
</dbReference>
<dbReference type="PANTHER" id="PTHR12151:SF5">
    <property type="entry name" value="AT19154P"/>
    <property type="match status" value="1"/>
</dbReference>
<evidence type="ECO:0000256" key="1">
    <source>
        <dbReference type="ARBA" id="ARBA00010996"/>
    </source>
</evidence>
<sequence length="213" mass="23686">MNTRRNLIGGLGVGLLGLTALGGLGVAAERQVKPREGNARFPNPTLVTHQGRKVRFMDDLIGGKVVVLNMMYASCGRNCPTATANLRKVQQMLGERVGRDVFMYSITLQPELDQPHHLQEYVDKFHIGPGWEYLTGDPQDILDLRYALGFYDVDPLIDGNQLTHTGMLRIGYEPIGRWTMAPALTDPEHIFSAINHVDPRIELVGHGMESQRA</sequence>
<evidence type="ECO:0000256" key="3">
    <source>
        <dbReference type="PIRSR" id="PIRSR603782-2"/>
    </source>
</evidence>
<dbReference type="PATRIC" id="fig|1245471.3.peg.3195"/>
<dbReference type="Pfam" id="PF02630">
    <property type="entry name" value="SCO1-SenC"/>
    <property type="match status" value="1"/>
</dbReference>
<dbReference type="SUPFAM" id="SSF52833">
    <property type="entry name" value="Thioredoxin-like"/>
    <property type="match status" value="1"/>
</dbReference>
<keyword evidence="5" id="KW-1185">Reference proteome</keyword>
<dbReference type="CDD" id="cd02968">
    <property type="entry name" value="SCO"/>
    <property type="match status" value="1"/>
</dbReference>
<evidence type="ECO:0008006" key="6">
    <source>
        <dbReference type="Google" id="ProtNLM"/>
    </source>
</evidence>
<dbReference type="InterPro" id="IPR003782">
    <property type="entry name" value="SCO1/SenC"/>
</dbReference>
<protein>
    <recommendedName>
        <fullName evidence="6">Thioredoxin domain-containing protein</fullName>
    </recommendedName>
</protein>
<dbReference type="OrthoDB" id="5794163at2"/>
<gene>
    <name evidence="4" type="ORF">PCA10_31660</name>
</gene>
<dbReference type="eggNOG" id="COG1999">
    <property type="taxonomic scope" value="Bacteria"/>
</dbReference>